<accession>A0A7C1CVE0</accession>
<proteinExistence type="predicted"/>
<dbReference type="Pfam" id="PF00565">
    <property type="entry name" value="SNase"/>
    <property type="match status" value="1"/>
</dbReference>
<dbReference type="GO" id="GO:0004519">
    <property type="term" value="F:endonuclease activity"/>
    <property type="evidence" value="ECO:0007669"/>
    <property type="project" value="UniProtKB-KW"/>
</dbReference>
<evidence type="ECO:0000259" key="4">
    <source>
        <dbReference type="PROSITE" id="PS50830"/>
    </source>
</evidence>
<organism evidence="5">
    <name type="scientific">Mesotoga infera</name>
    <dbReference type="NCBI Taxonomy" id="1236046"/>
    <lineage>
        <taxon>Bacteria</taxon>
        <taxon>Thermotogati</taxon>
        <taxon>Thermotogota</taxon>
        <taxon>Thermotogae</taxon>
        <taxon>Kosmotogales</taxon>
        <taxon>Kosmotogaceae</taxon>
        <taxon>Mesotoga</taxon>
    </lineage>
</organism>
<comment type="caution">
    <text evidence="5">The sequence shown here is derived from an EMBL/GenBank/DDBJ whole genome shotgun (WGS) entry which is preliminary data.</text>
</comment>
<feature type="domain" description="TNase-like" evidence="4">
    <location>
        <begin position="26"/>
        <end position="155"/>
    </location>
</feature>
<protein>
    <submittedName>
        <fullName evidence="5">Nuclease (SNase)</fullName>
    </submittedName>
</protein>
<evidence type="ECO:0000256" key="3">
    <source>
        <dbReference type="ARBA" id="ARBA00022801"/>
    </source>
</evidence>
<evidence type="ECO:0000256" key="1">
    <source>
        <dbReference type="ARBA" id="ARBA00022722"/>
    </source>
</evidence>
<dbReference type="EMBL" id="DSBT01000396">
    <property type="protein sequence ID" value="HDP79017.1"/>
    <property type="molecule type" value="Genomic_DNA"/>
</dbReference>
<keyword evidence="3" id="KW-0378">Hydrolase</keyword>
<dbReference type="InterPro" id="IPR035437">
    <property type="entry name" value="SNase_OB-fold_sf"/>
</dbReference>
<keyword evidence="1" id="KW-0540">Nuclease</keyword>
<gene>
    <name evidence="5" type="ORF">ENN47_12750</name>
</gene>
<dbReference type="PANTHER" id="PTHR12302:SF3">
    <property type="entry name" value="SERINE_THREONINE-PROTEIN KINASE 31"/>
    <property type="match status" value="1"/>
</dbReference>
<dbReference type="PROSITE" id="PS51257">
    <property type="entry name" value="PROKAR_LIPOPROTEIN"/>
    <property type="match status" value="1"/>
</dbReference>
<evidence type="ECO:0000256" key="2">
    <source>
        <dbReference type="ARBA" id="ARBA00022759"/>
    </source>
</evidence>
<dbReference type="InterPro" id="IPR016071">
    <property type="entry name" value="Staphylococal_nuclease_OB-fold"/>
</dbReference>
<dbReference type="GO" id="GO:0016787">
    <property type="term" value="F:hydrolase activity"/>
    <property type="evidence" value="ECO:0007669"/>
    <property type="project" value="UniProtKB-KW"/>
</dbReference>
<dbReference type="PANTHER" id="PTHR12302">
    <property type="entry name" value="EBNA2 BINDING PROTEIN P100"/>
    <property type="match status" value="1"/>
</dbReference>
<sequence>MKRKRSLIAVFAFLLVLFLLQGCDRSKIGTTVASVIDGDSLTVRALDGTVRLIGIDAPEIRPGSKPEGQFAEESREFLEQMILDSGKVTLELHGKDTYGRHLAYVFDSSGTFVNGEIVRQGLARPLTYEETSHYSSEIRDAYREAFINRRGVFSLYDDSQVYEASFVRRNLNSYKSGGFLGKIIWIEFLVTDINGFNIIGEDVVARVRSEEASLFVQGSTDFQRFYRKRIRVYGEVWQDASGKVLILLRDPGIEINGTFQLANALSHAFLQPPESFF</sequence>
<dbReference type="PROSITE" id="PS50830">
    <property type="entry name" value="TNASE_3"/>
    <property type="match status" value="1"/>
</dbReference>
<dbReference type="SUPFAM" id="SSF50199">
    <property type="entry name" value="Staphylococcal nuclease"/>
    <property type="match status" value="1"/>
</dbReference>
<dbReference type="Gene3D" id="2.40.50.90">
    <property type="match status" value="1"/>
</dbReference>
<evidence type="ECO:0000313" key="5">
    <source>
        <dbReference type="EMBL" id="HDP79017.1"/>
    </source>
</evidence>
<reference evidence="5" key="1">
    <citation type="journal article" date="2020" name="mSystems">
        <title>Genome- and Community-Level Interaction Insights into Carbon Utilization and Element Cycling Functions of Hydrothermarchaeota in Hydrothermal Sediment.</title>
        <authorList>
            <person name="Zhou Z."/>
            <person name="Liu Y."/>
            <person name="Xu W."/>
            <person name="Pan J."/>
            <person name="Luo Z.H."/>
            <person name="Li M."/>
        </authorList>
    </citation>
    <scope>NUCLEOTIDE SEQUENCE [LARGE SCALE GENOMIC DNA]</scope>
    <source>
        <strain evidence="5">SpSt-1179</strain>
    </source>
</reference>
<dbReference type="AlphaFoldDB" id="A0A7C1CVE0"/>
<name>A0A7C1CVE0_9BACT</name>
<dbReference type="SMART" id="SM00318">
    <property type="entry name" value="SNc"/>
    <property type="match status" value="1"/>
</dbReference>
<keyword evidence="2" id="KW-0255">Endonuclease</keyword>
<dbReference type="Proteomes" id="UP000886198">
    <property type="component" value="Unassembled WGS sequence"/>
</dbReference>